<dbReference type="GO" id="GO:0008237">
    <property type="term" value="F:metallopeptidase activity"/>
    <property type="evidence" value="ECO:0007669"/>
    <property type="project" value="InterPro"/>
</dbReference>
<reference evidence="2" key="1">
    <citation type="journal article" date="2016" name="Ticks Tick Borne Dis.">
        <title>De novo assembly and annotation of the salivary gland transcriptome of Rhipicephalus appendiculatus male and female ticks during blood feeding.</title>
        <authorList>
            <person name="de Castro M.H."/>
            <person name="de Klerk D."/>
            <person name="Pienaar R."/>
            <person name="Latif A.A."/>
            <person name="Rees D.J."/>
            <person name="Mans B.J."/>
        </authorList>
    </citation>
    <scope>NUCLEOTIDE SEQUENCE</scope>
    <source>
        <tissue evidence="2">Salivary glands</tissue>
    </source>
</reference>
<protein>
    <submittedName>
        <fullName evidence="2">28 kDa Metastriate family member</fullName>
    </submittedName>
</protein>
<organism evidence="2">
    <name type="scientific">Rhipicephalus appendiculatus</name>
    <name type="common">Brown ear tick</name>
    <dbReference type="NCBI Taxonomy" id="34631"/>
    <lineage>
        <taxon>Eukaryota</taxon>
        <taxon>Metazoa</taxon>
        <taxon>Ecdysozoa</taxon>
        <taxon>Arthropoda</taxon>
        <taxon>Chelicerata</taxon>
        <taxon>Arachnida</taxon>
        <taxon>Acari</taxon>
        <taxon>Parasitiformes</taxon>
        <taxon>Ixodida</taxon>
        <taxon>Ixodoidea</taxon>
        <taxon>Ixodidae</taxon>
        <taxon>Rhipicephalinae</taxon>
        <taxon>Rhipicephalus</taxon>
        <taxon>Rhipicephalus</taxon>
    </lineage>
</organism>
<name>A0A131YY09_RHIAP</name>
<dbReference type="Gene3D" id="3.40.390.10">
    <property type="entry name" value="Collagenase (Catalytic Domain)"/>
    <property type="match status" value="1"/>
</dbReference>
<evidence type="ECO:0000256" key="1">
    <source>
        <dbReference type="SAM" id="SignalP"/>
    </source>
</evidence>
<keyword evidence="1" id="KW-0732">Signal</keyword>
<sequence>MRTFCSITLLAILQYMVFAVAEGQQTNTIGDGVVVNASIFFDNRYYNASVTRKVDVTNDLRNVVKLAQEYLLTKSIKVNFSVLTVQNRSDYLELYENNTINGQVTLQKMTKLAESLQAPNNSIYYHFAGYVIYGKLDQLDWNPYGVSDIATNGTFCHSPSAAIIQYFPGSSNIRAFVSATAHIFGAKGRTHFDTEDIKTMNETFAKCK</sequence>
<feature type="chain" id="PRO_5007286256" evidence="1">
    <location>
        <begin position="24"/>
        <end position="208"/>
    </location>
</feature>
<dbReference type="EMBL" id="GEDV01005192">
    <property type="protein sequence ID" value="JAP83365.1"/>
    <property type="molecule type" value="Transcribed_RNA"/>
</dbReference>
<dbReference type="AlphaFoldDB" id="A0A131YY09"/>
<dbReference type="InterPro" id="IPR024079">
    <property type="entry name" value="MetalloPept_cat_dom_sf"/>
</dbReference>
<evidence type="ECO:0000313" key="2">
    <source>
        <dbReference type="EMBL" id="JAP83365.1"/>
    </source>
</evidence>
<proteinExistence type="predicted"/>
<accession>A0A131YY09</accession>
<feature type="signal peptide" evidence="1">
    <location>
        <begin position="1"/>
        <end position="23"/>
    </location>
</feature>